<name>A0A8H8CKK6_PSICU</name>
<proteinExistence type="predicted"/>
<dbReference type="EMBL" id="JAFIQS010000004">
    <property type="protein sequence ID" value="KAG5169937.1"/>
    <property type="molecule type" value="Genomic_DNA"/>
</dbReference>
<protein>
    <recommendedName>
        <fullName evidence="1">DUF427 domain-containing protein</fullName>
    </recommendedName>
</protein>
<sequence>MPPIALTYPHVEDCQKRIRAFFVGVCLIDTSRAKLVWLDNGHPVYAFTREDLPSWYLTIASESPEEIRFIIKLGPEDGREPSIVFYLQGPLIGLGFLKFDAVDAWFEEEEQIFVHPRDPYKRIDVLQSSRHVRIEVNGIEIANTRCPIMLFETGHPMRTYIPKTHTRLDLWVPSGHQTTCPYKGVATHFNIVLSSGETFENVMWSYTNTTSESANIKGLVAFLDEKVDVWIDGELQERPELPSTPQIVQKNTKQFAENF</sequence>
<comment type="caution">
    <text evidence="2">The sequence shown here is derived from an EMBL/GenBank/DDBJ whole genome shotgun (WGS) entry which is preliminary data.</text>
</comment>
<feature type="domain" description="DUF427" evidence="1">
    <location>
        <begin position="132"/>
        <end position="224"/>
    </location>
</feature>
<organism evidence="2">
    <name type="scientific">Psilocybe cubensis</name>
    <name type="common">Psychedelic mushroom</name>
    <name type="synonym">Stropharia cubensis</name>
    <dbReference type="NCBI Taxonomy" id="181762"/>
    <lineage>
        <taxon>Eukaryota</taxon>
        <taxon>Fungi</taxon>
        <taxon>Dikarya</taxon>
        <taxon>Basidiomycota</taxon>
        <taxon>Agaricomycotina</taxon>
        <taxon>Agaricomycetes</taxon>
        <taxon>Agaricomycetidae</taxon>
        <taxon>Agaricales</taxon>
        <taxon>Agaricineae</taxon>
        <taxon>Strophariaceae</taxon>
        <taxon>Psilocybe</taxon>
    </lineage>
</organism>
<dbReference type="Pfam" id="PF04248">
    <property type="entry name" value="NTP_transf_9"/>
    <property type="match status" value="1"/>
</dbReference>
<dbReference type="InterPro" id="IPR038694">
    <property type="entry name" value="DUF427_sf"/>
</dbReference>
<dbReference type="PANTHER" id="PTHR34310:SF9">
    <property type="entry name" value="BLR5716 PROTEIN"/>
    <property type="match status" value="1"/>
</dbReference>
<dbReference type="AlphaFoldDB" id="A0A8H8CKK6"/>
<evidence type="ECO:0000313" key="2">
    <source>
        <dbReference type="EMBL" id="KAG5169937.1"/>
    </source>
</evidence>
<accession>A0A8H8CKK6</accession>
<dbReference type="Gene3D" id="2.170.150.40">
    <property type="entry name" value="Domain of unknown function (DUF427)"/>
    <property type="match status" value="1"/>
</dbReference>
<evidence type="ECO:0000259" key="1">
    <source>
        <dbReference type="Pfam" id="PF04248"/>
    </source>
</evidence>
<dbReference type="OrthoDB" id="18996at2759"/>
<reference evidence="2" key="1">
    <citation type="submission" date="2021-02" db="EMBL/GenBank/DDBJ databases">
        <title>Psilocybe cubensis genome.</title>
        <authorList>
            <person name="Mckernan K.J."/>
            <person name="Crawford S."/>
            <person name="Trippe A."/>
            <person name="Kane L.T."/>
            <person name="Mclaughlin S."/>
        </authorList>
    </citation>
    <scope>NUCLEOTIDE SEQUENCE [LARGE SCALE GENOMIC DNA]</scope>
    <source>
        <strain evidence="2">MGC-MH-2018</strain>
    </source>
</reference>
<dbReference type="InterPro" id="IPR007361">
    <property type="entry name" value="DUF427"/>
</dbReference>
<gene>
    <name evidence="2" type="ORF">JR316_004319</name>
</gene>
<dbReference type="PANTHER" id="PTHR34310">
    <property type="entry name" value="DUF427 DOMAIN PROTEIN (AFU_ORTHOLOGUE AFUA_3G02220)"/>
    <property type="match status" value="1"/>
</dbReference>